<sequence>MTTKRAKFRIGQLINNNRFNYRGVIVDVDPVFSGSEEWYQQLAVNVQAKNQPWYHVLVDQAYYTTYVAESYLDATLNHTPIDHPMINQHFSRFDNGIYIKEKKQQN</sequence>
<gene>
    <name evidence="3" type="primary">hspQ</name>
    <name evidence="4" type="ORF">CC99x_010070</name>
    <name evidence="3" type="ORF">CC99x_01854</name>
</gene>
<reference evidence="4" key="3">
    <citation type="submission" date="2021-06" db="EMBL/GenBank/DDBJ databases">
        <title>Genomic Description and Analysis of Intracellular Bacteria, Candidatus Berkiella cookevillensis and Candidatus Berkiella aquae.</title>
        <authorList>
            <person name="Kidane D.T."/>
            <person name="Mehari Y.T."/>
            <person name="Rice F.C."/>
            <person name="Arivett B.A."/>
            <person name="Farone A.L."/>
            <person name="Berk S.G."/>
            <person name="Farone M.B."/>
        </authorList>
    </citation>
    <scope>NUCLEOTIDE SEQUENCE</scope>
    <source>
        <strain evidence="4">CC99</strain>
    </source>
</reference>
<dbReference type="OrthoDB" id="9806050at2"/>
<keyword evidence="3" id="KW-0346">Stress response</keyword>
<dbReference type="InterPro" id="IPR053189">
    <property type="entry name" value="Clp_protease_adapter_ClpF"/>
</dbReference>
<evidence type="ECO:0000313" key="3">
    <source>
        <dbReference type="EMBL" id="KRG18142.1"/>
    </source>
</evidence>
<dbReference type="PANTHER" id="PTHR48439:SF1">
    <property type="entry name" value="HEMIMETHYLATED DNA-BINDING DOMAIN-CONTAINING PROTEIN"/>
    <property type="match status" value="1"/>
</dbReference>
<dbReference type="GO" id="GO:0003677">
    <property type="term" value="F:DNA binding"/>
    <property type="evidence" value="ECO:0007669"/>
    <property type="project" value="UniProtKB-UniRule"/>
</dbReference>
<protein>
    <recommendedName>
        <fullName evidence="1">Heat shock protein HspQ</fullName>
    </recommendedName>
</protein>
<dbReference type="STRING" id="437022.CC99x_01854"/>
<dbReference type="InterPro" id="IPR011722">
    <property type="entry name" value="Hemimethylated_DNA-bd_dom"/>
</dbReference>
<dbReference type="Pfam" id="PF08755">
    <property type="entry name" value="YccV-like"/>
    <property type="match status" value="1"/>
</dbReference>
<organism evidence="3">
    <name type="scientific">Candidatus Berkiella cookevillensis</name>
    <dbReference type="NCBI Taxonomy" id="437022"/>
    <lineage>
        <taxon>Bacteria</taxon>
        <taxon>Pseudomonadati</taxon>
        <taxon>Pseudomonadota</taxon>
        <taxon>Gammaproteobacteria</taxon>
        <taxon>Candidatus Berkiellales</taxon>
        <taxon>Candidatus Berkiellaceae</taxon>
        <taxon>Candidatus Berkiella</taxon>
    </lineage>
</organism>
<evidence type="ECO:0000259" key="2">
    <source>
        <dbReference type="SMART" id="SM00992"/>
    </source>
</evidence>
<feature type="domain" description="Hemimethylated DNA-binding" evidence="2">
    <location>
        <begin position="5"/>
        <end position="101"/>
    </location>
</feature>
<evidence type="ECO:0000256" key="1">
    <source>
        <dbReference type="NCBIfam" id="TIGR02097"/>
    </source>
</evidence>
<accession>A0A0Q9YMR5</accession>
<evidence type="ECO:0000313" key="4">
    <source>
        <dbReference type="EMBL" id="MCS5709251.1"/>
    </source>
</evidence>
<dbReference type="SMART" id="SM00992">
    <property type="entry name" value="YccV-like"/>
    <property type="match status" value="1"/>
</dbReference>
<keyword evidence="5" id="KW-1185">Reference proteome</keyword>
<proteinExistence type="predicted"/>
<dbReference type="EMBL" id="LKHV02000001">
    <property type="protein sequence ID" value="MCS5709251.1"/>
    <property type="molecule type" value="Genomic_DNA"/>
</dbReference>
<evidence type="ECO:0000313" key="5">
    <source>
        <dbReference type="Proteomes" id="UP000051494"/>
    </source>
</evidence>
<dbReference type="RefSeq" id="WP_057624966.1">
    <property type="nucleotide sequence ID" value="NZ_LKHV02000001.1"/>
</dbReference>
<name>A0A0Q9YMR5_9GAMM</name>
<dbReference type="SUPFAM" id="SSF141255">
    <property type="entry name" value="YccV-like"/>
    <property type="match status" value="1"/>
</dbReference>
<dbReference type="NCBIfam" id="TIGR02097">
    <property type="entry name" value="yccV"/>
    <property type="match status" value="1"/>
</dbReference>
<dbReference type="EMBL" id="LKHV01000009">
    <property type="protein sequence ID" value="KRG18142.1"/>
    <property type="molecule type" value="Genomic_DNA"/>
</dbReference>
<reference evidence="3" key="1">
    <citation type="submission" date="2015-09" db="EMBL/GenBank/DDBJ databases">
        <title>Draft Genome Sequences of Two Novel Amoeba-resistant Intranuclear Bacteria, Candidatus Berkiella cookevillensis and Candidatus Berkiella aquae.</title>
        <authorList>
            <person name="Mehari Y.T."/>
            <person name="Arivett B.A."/>
            <person name="Farone A.L."/>
            <person name="Gunderson J.H."/>
            <person name="Farone M.B."/>
        </authorList>
    </citation>
    <scope>NUCLEOTIDE SEQUENCE [LARGE SCALE GENOMIC DNA]</scope>
    <source>
        <strain evidence="3">CC99</strain>
    </source>
</reference>
<dbReference type="Gene3D" id="2.30.30.390">
    <property type="entry name" value="Hemimethylated DNA-binding domain"/>
    <property type="match status" value="1"/>
</dbReference>
<dbReference type="Proteomes" id="UP000051494">
    <property type="component" value="Unassembled WGS sequence"/>
</dbReference>
<dbReference type="PANTHER" id="PTHR48439">
    <property type="entry name" value="HEMIMETHYLATED DNA-BINDING DOMAIN-CONTAINING PROTEIN"/>
    <property type="match status" value="1"/>
</dbReference>
<dbReference type="AlphaFoldDB" id="A0A0Q9YMR5"/>
<comment type="caution">
    <text evidence="3">The sequence shown here is derived from an EMBL/GenBank/DDBJ whole genome shotgun (WGS) entry which is preliminary data.</text>
</comment>
<dbReference type="InterPro" id="IPR036623">
    <property type="entry name" value="Hemimethylated_DNA-bd_sf"/>
</dbReference>
<reference evidence="4" key="2">
    <citation type="journal article" date="2016" name="Genome Announc.">
        <title>Draft Genome Sequences of Two Novel Amoeba-Resistant Intranuclear Bacteria, 'Candidatus Berkiella cookevillensis' and 'Candidatus Berkiella aquae'.</title>
        <authorList>
            <person name="Mehari Y.T."/>
            <person name="Arivett B.A."/>
            <person name="Farone A.L."/>
            <person name="Gunderson J.H."/>
            <person name="Farone M.B."/>
        </authorList>
    </citation>
    <scope>NUCLEOTIDE SEQUENCE</scope>
    <source>
        <strain evidence="4">CC99</strain>
    </source>
</reference>